<feature type="region of interest" description="Disordered" evidence="19">
    <location>
        <begin position="354"/>
        <end position="394"/>
    </location>
</feature>
<evidence type="ECO:0000256" key="16">
    <source>
        <dbReference type="ARBA" id="ARBA00077418"/>
    </source>
</evidence>
<feature type="region of interest" description="Disordered" evidence="19">
    <location>
        <begin position="409"/>
        <end position="450"/>
    </location>
</feature>
<keyword evidence="12" id="KW-0007">Acetylation</keyword>
<keyword evidence="9" id="KW-0862">Zinc</keyword>
<dbReference type="InterPro" id="IPR038508">
    <property type="entry name" value="ArfGAP_dom_sf"/>
</dbReference>
<keyword evidence="8 18" id="KW-0863">Zinc-finger</keyword>
<dbReference type="Gene3D" id="1.10.220.150">
    <property type="entry name" value="Arf GTPase activating protein"/>
    <property type="match status" value="1"/>
</dbReference>
<keyword evidence="3" id="KW-0813">Transport</keyword>
<dbReference type="GO" id="GO:0016192">
    <property type="term" value="P:vesicle-mediated transport"/>
    <property type="evidence" value="ECO:0007669"/>
    <property type="project" value="UniProtKB-KW"/>
</dbReference>
<proteinExistence type="predicted"/>
<dbReference type="Proteomes" id="UP000829354">
    <property type="component" value="Chromosome I"/>
</dbReference>
<sequence length="450" mass="49020">MLHLLLSIVEVWVWIVSSYEICVESPLNPMASPRTRRVLKELRPLDDNNFCFECEANNPQWVSVSYGIWICLECSGIHRSLGVHLSFVRSVTMDKWKDIELAKMKAGGNRKFAEFLQSQPDYKEKWTIQEKYNSRAAALFRDKVACEAEGREWSQSTSPANNYVVPTLGGMGARSNSSTNKSSGNSSLGSYYGGNSSYSQSTGDGSYSSQDSGSKYQGFGNTGYVPNQSNNGGDDLLAGAMSGLSMGWSMLSKGASQAAAMAKDVGMQAQQKASQLSENVSQNNSIFDGVASKASEVGTKSWDGFSQFVKSPSLNAFSGILSKTGYEDFGNGGMSGSSSQNEFNDWLKQSQLPRGTTEGATHLSSEEMMTSAEPAEARRKKERSPKPAPKKEKVIADVVEDDSSTIAQFESSFNKPKATVPRTAPVTAAPPKKQEKEKGWDDDAWDLLNQ</sequence>
<protein>
    <recommendedName>
        <fullName evidence="15">ADP-ribosylation factor GTPase-activating protein 1</fullName>
    </recommendedName>
    <alternativeName>
        <fullName evidence="17">ADP-ribosylation factor 1 GTPase-activating protein</fullName>
    </alternativeName>
    <alternativeName>
        <fullName evidence="16">ARF1-directed GTPase-activating protein</fullName>
    </alternativeName>
</protein>
<dbReference type="PRINTS" id="PR00405">
    <property type="entry name" value="REVINTRACTNG"/>
</dbReference>
<dbReference type="CDD" id="cd08830">
    <property type="entry name" value="ArfGap_ArfGap1"/>
    <property type="match status" value="1"/>
</dbReference>
<feature type="compositionally biased region" description="Low complexity" evidence="19">
    <location>
        <begin position="416"/>
        <end position="431"/>
    </location>
</feature>
<dbReference type="EMBL" id="CP092620">
    <property type="protein sequence ID" value="UMM13562.1"/>
    <property type="molecule type" value="Genomic_DNA"/>
</dbReference>
<evidence type="ECO:0000313" key="23">
    <source>
        <dbReference type="Proteomes" id="UP000829354"/>
    </source>
</evidence>
<dbReference type="GO" id="GO:0005794">
    <property type="term" value="C:Golgi apparatus"/>
    <property type="evidence" value="ECO:0007669"/>
    <property type="project" value="UniProtKB-SubCell"/>
</dbReference>
<evidence type="ECO:0000256" key="20">
    <source>
        <dbReference type="SAM" id="SignalP"/>
    </source>
</evidence>
<feature type="compositionally biased region" description="Basic and acidic residues" evidence="19">
    <location>
        <begin position="432"/>
        <end position="441"/>
    </location>
</feature>
<keyword evidence="10" id="KW-0931">ER-Golgi transport</keyword>
<evidence type="ECO:0000256" key="3">
    <source>
        <dbReference type="ARBA" id="ARBA00022448"/>
    </source>
</evidence>
<evidence type="ECO:0000256" key="10">
    <source>
        <dbReference type="ARBA" id="ARBA00022892"/>
    </source>
</evidence>
<keyword evidence="23" id="KW-1185">Reference proteome</keyword>
<keyword evidence="11" id="KW-0653">Protein transport</keyword>
<evidence type="ECO:0000256" key="12">
    <source>
        <dbReference type="ARBA" id="ARBA00022990"/>
    </source>
</evidence>
<evidence type="ECO:0000256" key="18">
    <source>
        <dbReference type="PROSITE-ProRule" id="PRU00288"/>
    </source>
</evidence>
<organism evidence="22 23">
    <name type="scientific">Caenorhabditis briggsae</name>
    <dbReference type="NCBI Taxonomy" id="6238"/>
    <lineage>
        <taxon>Eukaryota</taxon>
        <taxon>Metazoa</taxon>
        <taxon>Ecdysozoa</taxon>
        <taxon>Nematoda</taxon>
        <taxon>Chromadorea</taxon>
        <taxon>Rhabditida</taxon>
        <taxon>Rhabditina</taxon>
        <taxon>Rhabditomorpha</taxon>
        <taxon>Rhabditoidea</taxon>
        <taxon>Rhabditidae</taxon>
        <taxon>Peloderinae</taxon>
        <taxon>Caenorhabditis</taxon>
    </lineage>
</organism>
<dbReference type="AlphaFoldDB" id="A0AAE9E5N6"/>
<evidence type="ECO:0000259" key="21">
    <source>
        <dbReference type="PROSITE" id="PS50115"/>
    </source>
</evidence>
<evidence type="ECO:0000256" key="11">
    <source>
        <dbReference type="ARBA" id="ARBA00022927"/>
    </source>
</evidence>
<gene>
    <name evidence="22" type="ORF">L5515_001763</name>
</gene>
<dbReference type="PROSITE" id="PS50115">
    <property type="entry name" value="ARFGAP"/>
    <property type="match status" value="1"/>
</dbReference>
<comment type="function">
    <text evidence="14">GTPase-activating protein (GAP) for the ADP ribosylation factor 1 (ARF1). Involved in membrane trafficking and /or vesicle transport. Promotes hydrolysis of the ARF1-bound GTP and thus, is required for the dissociation of coat proteins from Golgi-derived membranes and vesicles, a prerequisite for vesicle's fusion with target compartment. Probably regulates ARF1-mediated transport via its interaction with the KDELR proteins and TMED2. Overexpression induces the redistribution of the entire Golgi complex to the endoplasmic reticulum, as when ARF1 is deactivated. Its activity is stimulated by phosphoinosides and inhibited by phosphatidylcholine.</text>
</comment>
<reference evidence="22 23" key="1">
    <citation type="submission" date="2022-04" db="EMBL/GenBank/DDBJ databases">
        <title>Chromosome-level reference genomes for two strains of Caenorhabditis briggsae: an improved platform for comparative genomics.</title>
        <authorList>
            <person name="Stevens L."/>
            <person name="Andersen E."/>
        </authorList>
    </citation>
    <scope>NUCLEOTIDE SEQUENCE [LARGE SCALE GENOMIC DNA]</scope>
    <source>
        <strain evidence="22">VX34</strain>
        <tissue evidence="22">Whole-organism</tissue>
    </source>
</reference>
<evidence type="ECO:0000256" key="8">
    <source>
        <dbReference type="ARBA" id="ARBA00022771"/>
    </source>
</evidence>
<dbReference type="PANTHER" id="PTHR46395">
    <property type="entry name" value="ADP-RIBOSYLATION FACTOR GTPASE-ACTIVATING PROTEIN 1"/>
    <property type="match status" value="1"/>
</dbReference>
<keyword evidence="6" id="KW-0597">Phosphoprotein</keyword>
<evidence type="ECO:0000256" key="1">
    <source>
        <dbReference type="ARBA" id="ARBA00004496"/>
    </source>
</evidence>
<keyword evidence="20" id="KW-0732">Signal</keyword>
<dbReference type="FunFam" id="1.10.220.150:FF:000008">
    <property type="entry name" value="ADP-ribosylation factor GTPase activating protein 1"/>
    <property type="match status" value="1"/>
</dbReference>
<dbReference type="InterPro" id="IPR001164">
    <property type="entry name" value="ArfGAP_dom"/>
</dbReference>
<name>A0AAE9E5N6_CAEBR</name>
<dbReference type="Pfam" id="PF01412">
    <property type="entry name" value="ArfGap"/>
    <property type="match status" value="1"/>
</dbReference>
<dbReference type="InterPro" id="IPR037278">
    <property type="entry name" value="ARFGAP/RecO"/>
</dbReference>
<evidence type="ECO:0000313" key="22">
    <source>
        <dbReference type="EMBL" id="UMM13562.1"/>
    </source>
</evidence>
<feature type="compositionally biased region" description="Polar residues" evidence="19">
    <location>
        <begin position="354"/>
        <end position="363"/>
    </location>
</feature>
<dbReference type="GO" id="GO:0015031">
    <property type="term" value="P:protein transport"/>
    <property type="evidence" value="ECO:0007669"/>
    <property type="project" value="UniProtKB-KW"/>
</dbReference>
<feature type="domain" description="Arf-GAP" evidence="21">
    <location>
        <begin position="36"/>
        <end position="153"/>
    </location>
</feature>
<dbReference type="PANTHER" id="PTHR46395:SF1">
    <property type="entry name" value="ADP-RIBOSYLATION FACTOR GTPASE-ACTIVATING PROTEIN 1"/>
    <property type="match status" value="1"/>
</dbReference>
<evidence type="ECO:0000256" key="4">
    <source>
        <dbReference type="ARBA" id="ARBA00022468"/>
    </source>
</evidence>
<evidence type="ECO:0000256" key="19">
    <source>
        <dbReference type="SAM" id="MobiDB-lite"/>
    </source>
</evidence>
<evidence type="ECO:0000256" key="6">
    <source>
        <dbReference type="ARBA" id="ARBA00022553"/>
    </source>
</evidence>
<evidence type="ECO:0000256" key="2">
    <source>
        <dbReference type="ARBA" id="ARBA00004555"/>
    </source>
</evidence>
<dbReference type="SUPFAM" id="SSF57863">
    <property type="entry name" value="ArfGap/RecO-like zinc finger"/>
    <property type="match status" value="1"/>
</dbReference>
<evidence type="ECO:0000256" key="9">
    <source>
        <dbReference type="ARBA" id="ARBA00022833"/>
    </source>
</evidence>
<evidence type="ECO:0000256" key="5">
    <source>
        <dbReference type="ARBA" id="ARBA00022490"/>
    </source>
</evidence>
<dbReference type="SMART" id="SM00105">
    <property type="entry name" value="ArfGap"/>
    <property type="match status" value="1"/>
</dbReference>
<accession>A0AAE9E5N6</accession>
<dbReference type="GO" id="GO:0005096">
    <property type="term" value="F:GTPase activator activity"/>
    <property type="evidence" value="ECO:0007669"/>
    <property type="project" value="UniProtKB-KW"/>
</dbReference>
<feature type="chain" id="PRO_5042250824" description="ADP-ribosylation factor GTPase-activating protein 1" evidence="20">
    <location>
        <begin position="19"/>
        <end position="450"/>
    </location>
</feature>
<evidence type="ECO:0000256" key="7">
    <source>
        <dbReference type="ARBA" id="ARBA00022723"/>
    </source>
</evidence>
<keyword evidence="4" id="KW-0343">GTPase activation</keyword>
<feature type="signal peptide" evidence="20">
    <location>
        <begin position="1"/>
        <end position="18"/>
    </location>
</feature>
<keyword evidence="5" id="KW-0963">Cytoplasm</keyword>
<evidence type="ECO:0000256" key="15">
    <source>
        <dbReference type="ARBA" id="ARBA00071258"/>
    </source>
</evidence>
<keyword evidence="7" id="KW-0479">Metal-binding</keyword>
<keyword evidence="13" id="KW-0333">Golgi apparatus</keyword>
<comment type="subcellular location">
    <subcellularLocation>
        <location evidence="1">Cytoplasm</location>
    </subcellularLocation>
    <subcellularLocation>
        <location evidence="2">Golgi apparatus</location>
    </subcellularLocation>
</comment>
<evidence type="ECO:0000256" key="14">
    <source>
        <dbReference type="ARBA" id="ARBA00058112"/>
    </source>
</evidence>
<dbReference type="GO" id="GO:0008270">
    <property type="term" value="F:zinc ion binding"/>
    <property type="evidence" value="ECO:0007669"/>
    <property type="project" value="UniProtKB-KW"/>
</dbReference>
<evidence type="ECO:0000256" key="13">
    <source>
        <dbReference type="ARBA" id="ARBA00023034"/>
    </source>
</evidence>
<evidence type="ECO:0000256" key="17">
    <source>
        <dbReference type="ARBA" id="ARBA00081514"/>
    </source>
</evidence>